<sequence>MSEYLTYGKFKFCEAITEEQRREIYRLRYEVYALEFGFENPYDFPDKLEKDPYDPHSVHFIALNEDNDIIGTVRMILNSEKGFPVEQASEINDFDDKPSPEMITEVSRLAVSKKLRRRPEDGMHGVESYIPKSQGGVSDIPRKEDESFKEKRQRPAIILGLYRAVYHKCKELGITHMYMITEDKLFHALYKFGFVFRQVGNPVEYHGKRTPYATSWKEIEVHMDKKHPDLLEFLLFKLDNKYHPKL</sequence>
<dbReference type="AlphaFoldDB" id="C0QGD9"/>
<evidence type="ECO:0000313" key="1">
    <source>
        <dbReference type="EMBL" id="ACN17718.1"/>
    </source>
</evidence>
<dbReference type="EMBL" id="CP001087">
    <property type="protein sequence ID" value="ACN17718.1"/>
    <property type="molecule type" value="Genomic_DNA"/>
</dbReference>
<accession>C0QGD9</accession>
<dbReference type="Pfam" id="PF13444">
    <property type="entry name" value="Acetyltransf_5"/>
    <property type="match status" value="1"/>
</dbReference>
<dbReference type="eggNOG" id="COG3916">
    <property type="taxonomic scope" value="Bacteria"/>
</dbReference>
<reference evidence="1 2" key="1">
    <citation type="journal article" date="2009" name="Environ. Microbiol.">
        <title>Genome sequence of Desulfobacterium autotrophicum HRM2, a marine sulfate reducer oxidizing organic carbon completely to carbon dioxide.</title>
        <authorList>
            <person name="Strittmatter A.W."/>
            <person name="Liesegang H."/>
            <person name="Rabus R."/>
            <person name="Decker I."/>
            <person name="Amann J."/>
            <person name="Andres S."/>
            <person name="Henne A."/>
            <person name="Fricke W.F."/>
            <person name="Martinez-Arias R."/>
            <person name="Bartels D."/>
            <person name="Goesmann A."/>
            <person name="Krause L."/>
            <person name="Puehler A."/>
            <person name="Klenk H.P."/>
            <person name="Richter M."/>
            <person name="Schuler M."/>
            <person name="Gloeckner F.O."/>
            <person name="Meyerdierks A."/>
            <person name="Gottschalk G."/>
            <person name="Amann R."/>
        </authorList>
    </citation>
    <scope>NUCLEOTIDE SEQUENCE [LARGE SCALE GENOMIC DNA]</scope>
    <source>
        <strain evidence="2">ATCC 43914 / DSM 3382 / HRM2</strain>
    </source>
</reference>
<dbReference type="NCBIfam" id="TIGR03694">
    <property type="entry name" value="exosort_acyl"/>
    <property type="match status" value="1"/>
</dbReference>
<name>C0QGD9_DESAH</name>
<evidence type="ECO:0008006" key="3">
    <source>
        <dbReference type="Google" id="ProtNLM"/>
    </source>
</evidence>
<dbReference type="RefSeq" id="WP_015906428.1">
    <property type="nucleotide sequence ID" value="NC_012108.1"/>
</dbReference>
<proteinExistence type="predicted"/>
<dbReference type="STRING" id="177437.HRM2_46620"/>
<dbReference type="KEGG" id="dat:HRM2_46620"/>
<dbReference type="Gene3D" id="3.40.630.30">
    <property type="match status" value="1"/>
</dbReference>
<organism evidence="1 2">
    <name type="scientific">Desulforapulum autotrophicum (strain ATCC 43914 / DSM 3382 / VKM B-1955 / HRM2)</name>
    <name type="common">Desulfobacterium autotrophicum</name>
    <dbReference type="NCBI Taxonomy" id="177437"/>
    <lineage>
        <taxon>Bacteria</taxon>
        <taxon>Pseudomonadati</taxon>
        <taxon>Thermodesulfobacteriota</taxon>
        <taxon>Desulfobacteria</taxon>
        <taxon>Desulfobacterales</taxon>
        <taxon>Desulfobacteraceae</taxon>
        <taxon>Desulforapulum</taxon>
    </lineage>
</organism>
<gene>
    <name evidence="1" type="ordered locus">HRM2_46620</name>
</gene>
<dbReference type="InterPro" id="IPR016181">
    <property type="entry name" value="Acyl_CoA_acyltransferase"/>
</dbReference>
<dbReference type="Proteomes" id="UP000000442">
    <property type="component" value="Chromosome"/>
</dbReference>
<protein>
    <recommendedName>
        <fullName evidence="3">PEP-CTERM/exosortase system-associated acyltransferase</fullName>
    </recommendedName>
</protein>
<dbReference type="SUPFAM" id="SSF55729">
    <property type="entry name" value="Acyl-CoA N-acyltransferases (Nat)"/>
    <property type="match status" value="1"/>
</dbReference>
<dbReference type="OrthoDB" id="5414373at2"/>
<dbReference type="InterPro" id="IPR022484">
    <property type="entry name" value="PEP-CTERM/exosrtase_acylTfrase"/>
</dbReference>
<dbReference type="HOGENOM" id="CLU_072758_0_0_7"/>
<evidence type="ECO:0000313" key="2">
    <source>
        <dbReference type="Proteomes" id="UP000000442"/>
    </source>
</evidence>
<keyword evidence="2" id="KW-1185">Reference proteome</keyword>